<evidence type="ECO:0000256" key="2">
    <source>
        <dbReference type="ARBA" id="ARBA00022803"/>
    </source>
</evidence>
<protein>
    <recommendedName>
        <fullName evidence="6">Tetratricopeptide repeat protein</fullName>
    </recommendedName>
</protein>
<dbReference type="PANTHER" id="PTHR44943">
    <property type="entry name" value="CELLULOSE SYNTHASE OPERON PROTEIN C"/>
    <property type="match status" value="1"/>
</dbReference>
<dbReference type="Proteomes" id="UP000688137">
    <property type="component" value="Unassembled WGS sequence"/>
</dbReference>
<sequence>MGQAGNQKLKCDKDDHENEIDSVCYNQFCTEFRLNCFTFIRKGIHHSHLDDVEKSNSLIEYIEKQNKESDNLINFLQKLVENLNESFSLFKKGISYKYSLSKERLVNLNSQQINDFLNSTIKFAEYKESIINIISDQIVKLTNNLNNLYDQLNIVSFNYYQISSNDIKLSKQIYAKCQDLIQENKFKESIQLLDKSIQLDLNNYQALWCKGSCLKDLGRYEDAIIWFEKALTINPQHVNSLWDKGVCLRMLNRYEDAIIWLDKVLVINPKDINSLFYKGSCLQMLGRYEDSIIWLDKALAINPKDVNSLFYKGTCLRKMKRFNDSLKYLDQALSINPNHAFSLGAKGQLLEDQQKYEEAVLLYEKSLKKQSDDQWTINRKAFCENKLKL</sequence>
<evidence type="ECO:0000256" key="1">
    <source>
        <dbReference type="ARBA" id="ARBA00022737"/>
    </source>
</evidence>
<name>A0A8S1PSS7_PARPR</name>
<feature type="repeat" description="TPR" evidence="3">
    <location>
        <begin position="272"/>
        <end position="305"/>
    </location>
</feature>
<dbReference type="InterPro" id="IPR051685">
    <property type="entry name" value="Ycf3/AcsC/BcsC/TPR_MFPF"/>
</dbReference>
<feature type="repeat" description="TPR" evidence="3">
    <location>
        <begin position="204"/>
        <end position="237"/>
    </location>
</feature>
<dbReference type="Pfam" id="PF13424">
    <property type="entry name" value="TPR_12"/>
    <property type="match status" value="1"/>
</dbReference>
<accession>A0A8S1PSS7</accession>
<evidence type="ECO:0008006" key="6">
    <source>
        <dbReference type="Google" id="ProtNLM"/>
    </source>
</evidence>
<keyword evidence="5" id="KW-1185">Reference proteome</keyword>
<evidence type="ECO:0000313" key="5">
    <source>
        <dbReference type="Proteomes" id="UP000688137"/>
    </source>
</evidence>
<organism evidence="4 5">
    <name type="scientific">Paramecium primaurelia</name>
    <dbReference type="NCBI Taxonomy" id="5886"/>
    <lineage>
        <taxon>Eukaryota</taxon>
        <taxon>Sar</taxon>
        <taxon>Alveolata</taxon>
        <taxon>Ciliophora</taxon>
        <taxon>Intramacronucleata</taxon>
        <taxon>Oligohymenophorea</taxon>
        <taxon>Peniculida</taxon>
        <taxon>Parameciidae</taxon>
        <taxon>Paramecium</taxon>
    </lineage>
</organism>
<comment type="caution">
    <text evidence="4">The sequence shown here is derived from an EMBL/GenBank/DDBJ whole genome shotgun (WGS) entry which is preliminary data.</text>
</comment>
<feature type="repeat" description="TPR" evidence="3">
    <location>
        <begin position="306"/>
        <end position="339"/>
    </location>
</feature>
<dbReference type="SMART" id="SM00028">
    <property type="entry name" value="TPR"/>
    <property type="match status" value="6"/>
</dbReference>
<dbReference type="PROSITE" id="PS50005">
    <property type="entry name" value="TPR"/>
    <property type="match status" value="3"/>
</dbReference>
<evidence type="ECO:0000256" key="3">
    <source>
        <dbReference type="PROSITE-ProRule" id="PRU00339"/>
    </source>
</evidence>
<dbReference type="AlphaFoldDB" id="A0A8S1PSS7"/>
<gene>
    <name evidence="4" type="ORF">PPRIM_AZ9-3.1.T1290139</name>
</gene>
<keyword evidence="1" id="KW-0677">Repeat</keyword>
<reference evidence="4" key="1">
    <citation type="submission" date="2021-01" db="EMBL/GenBank/DDBJ databases">
        <authorList>
            <consortium name="Genoscope - CEA"/>
            <person name="William W."/>
        </authorList>
    </citation>
    <scope>NUCLEOTIDE SEQUENCE</scope>
</reference>
<proteinExistence type="predicted"/>
<dbReference type="Pfam" id="PF12895">
    <property type="entry name" value="ANAPC3"/>
    <property type="match status" value="1"/>
</dbReference>
<keyword evidence="2 3" id="KW-0802">TPR repeat</keyword>
<dbReference type="PANTHER" id="PTHR44943:SF4">
    <property type="entry name" value="TPR REPEAT-CONTAINING PROTEIN MJ0798"/>
    <property type="match status" value="1"/>
</dbReference>
<dbReference type="EMBL" id="CAJJDM010000132">
    <property type="protein sequence ID" value="CAD8106176.1"/>
    <property type="molecule type" value="Genomic_DNA"/>
</dbReference>
<dbReference type="OMA" id="YDNAINT"/>
<dbReference type="InterPro" id="IPR019734">
    <property type="entry name" value="TPR_rpt"/>
</dbReference>
<evidence type="ECO:0000313" key="4">
    <source>
        <dbReference type="EMBL" id="CAD8106176.1"/>
    </source>
</evidence>